<dbReference type="Proteomes" id="UP001333818">
    <property type="component" value="Unassembled WGS sequence"/>
</dbReference>
<dbReference type="AlphaFoldDB" id="A0AAW9Q0P6"/>
<dbReference type="Gene3D" id="3.20.110.10">
    <property type="entry name" value="Glycoside hydrolase 38, N terminal domain"/>
    <property type="match status" value="1"/>
</dbReference>
<evidence type="ECO:0000256" key="4">
    <source>
        <dbReference type="ARBA" id="ARBA00023295"/>
    </source>
</evidence>
<dbReference type="SUPFAM" id="SSF88713">
    <property type="entry name" value="Glycoside hydrolase/deacetylase"/>
    <property type="match status" value="1"/>
</dbReference>
<organism evidence="6 7">
    <name type="scientific">Tumidithrix elongata BACA0141</name>
    <dbReference type="NCBI Taxonomy" id="2716417"/>
    <lineage>
        <taxon>Bacteria</taxon>
        <taxon>Bacillati</taxon>
        <taxon>Cyanobacteriota</taxon>
        <taxon>Cyanophyceae</taxon>
        <taxon>Pseudanabaenales</taxon>
        <taxon>Pseudanabaenaceae</taxon>
        <taxon>Tumidithrix</taxon>
        <taxon>Tumidithrix elongata</taxon>
    </lineage>
</organism>
<dbReference type="SMART" id="SM00872">
    <property type="entry name" value="Alpha-mann_mid"/>
    <property type="match status" value="1"/>
</dbReference>
<name>A0AAW9Q0P6_9CYAN</name>
<keyword evidence="3 6" id="KW-0378">Hydrolase</keyword>
<dbReference type="InterPro" id="IPR028995">
    <property type="entry name" value="Glyco_hydro_57/38_cen_sf"/>
</dbReference>
<evidence type="ECO:0000313" key="7">
    <source>
        <dbReference type="Proteomes" id="UP001333818"/>
    </source>
</evidence>
<dbReference type="PANTHER" id="PTHR46017">
    <property type="entry name" value="ALPHA-MANNOSIDASE 2C1"/>
    <property type="match status" value="1"/>
</dbReference>
<evidence type="ECO:0000256" key="1">
    <source>
        <dbReference type="ARBA" id="ARBA00009792"/>
    </source>
</evidence>
<dbReference type="GO" id="GO:0004559">
    <property type="term" value="F:alpha-mannosidase activity"/>
    <property type="evidence" value="ECO:0007669"/>
    <property type="project" value="InterPro"/>
</dbReference>
<dbReference type="GO" id="GO:0046872">
    <property type="term" value="F:metal ion binding"/>
    <property type="evidence" value="ECO:0007669"/>
    <property type="project" value="UniProtKB-KW"/>
</dbReference>
<dbReference type="PANTHER" id="PTHR46017:SF1">
    <property type="entry name" value="ALPHA-MANNOSIDASE 2C1"/>
    <property type="match status" value="1"/>
</dbReference>
<evidence type="ECO:0000259" key="5">
    <source>
        <dbReference type="SMART" id="SM00872"/>
    </source>
</evidence>
<dbReference type="Gene3D" id="2.60.40.2220">
    <property type="match status" value="1"/>
</dbReference>
<dbReference type="InterPro" id="IPR011330">
    <property type="entry name" value="Glyco_hydro/deAcase_b/a-brl"/>
</dbReference>
<dbReference type="InterPro" id="IPR000602">
    <property type="entry name" value="Glyco_hydro_38_N"/>
</dbReference>
<dbReference type="InterPro" id="IPR015341">
    <property type="entry name" value="Glyco_hydro_38_cen"/>
</dbReference>
<dbReference type="FunFam" id="1.20.1270.50:FF:000004">
    <property type="entry name" value="alpha-mannosidase 2C1 isoform X1"/>
    <property type="match status" value="1"/>
</dbReference>
<dbReference type="SUPFAM" id="SSF74650">
    <property type="entry name" value="Galactose mutarotase-like"/>
    <property type="match status" value="1"/>
</dbReference>
<dbReference type="InterPro" id="IPR041147">
    <property type="entry name" value="GH38_C"/>
</dbReference>
<evidence type="ECO:0000313" key="6">
    <source>
        <dbReference type="EMBL" id="MEE3716181.1"/>
    </source>
</evidence>
<keyword evidence="4" id="KW-0326">Glycosidase</keyword>
<dbReference type="Gene3D" id="1.20.1270.50">
    <property type="entry name" value="Glycoside hydrolase family 38, central domain"/>
    <property type="match status" value="1"/>
</dbReference>
<evidence type="ECO:0000256" key="2">
    <source>
        <dbReference type="ARBA" id="ARBA00022723"/>
    </source>
</evidence>
<dbReference type="Pfam" id="PF17677">
    <property type="entry name" value="Glyco_hydro38C2"/>
    <property type="match status" value="1"/>
</dbReference>
<dbReference type="InterPro" id="IPR011013">
    <property type="entry name" value="Gal_mutarotase_sf_dom"/>
</dbReference>
<dbReference type="GO" id="GO:0006013">
    <property type="term" value="P:mannose metabolic process"/>
    <property type="evidence" value="ECO:0007669"/>
    <property type="project" value="InterPro"/>
</dbReference>
<dbReference type="Pfam" id="PF09261">
    <property type="entry name" value="Alpha-mann_mid"/>
    <property type="match status" value="1"/>
</dbReference>
<comment type="similarity">
    <text evidence="1">Belongs to the glycosyl hydrolase 38 family.</text>
</comment>
<comment type="caution">
    <text evidence="6">The sequence shown here is derived from an EMBL/GenBank/DDBJ whole genome shotgun (WGS) entry which is preliminary data.</text>
</comment>
<sequence length="1050" mass="119619">MQELQRLEQIICKLRQLTSLNLLSGWYRQADLDASTEWQPVAIAQSSRGQDMLSFVQNETGIHLRQTWTVPHREPLSLQGATARLSSIWWADFAAVWVNGRKVLEGDLFDQKSRLLLGENLEVGQEFLLEIELNSPKHDRGALQKSEVLIEYPHKPCDPSKLADELAVIQAYLPILHTQSELERDLTEAIAQLETLLADEVSERSLTKLAKIRDSLLPIGKFLKQRKVYLLGNAHIDVAWLWAIAETKDVVKRTFASVLNLQKQYPELIFNQSTALSYAWMEREQPELFAQIQTAVQKRQWELTGGMWVEPDCNLPNGESLIRQILYGKNYFLEKFQTEIEIAWLPDTFGFNWQLPQILVKSGFSAFVTQKLMWNDTNKFPEQIFWWQGLDGSKIFTYFSNEIGLGIEPVAIAKFLSGQEQKHSIQDGLWLYGVGDHGGGPTADMLDLGREWSKSDLFFTVESGTAENFILSLKASIEASNANIPTWNDELYLEFHRGTYTTKADQKRQHRQTEILLGNAEKLCAIAAIVKAANYPKAQLDLAWQGLLLNQFHDILPGTSIPEVFEDADRTWAEVRDICNGLIAEAISCRMRTAASPPLSEPETTYQVWNLLNWSRSELVEIPVEIPKEFSSDRNPIENSYFIEPNNPSELIPTQQTEHGILFRATDIPSMGTYGFRLLQIQTPASVSVPSLNISEDSTAIYLENQYLKVTVDTESGEISQIFDKRYQHSLLRQPCELQFFSDRGQYWDAWNIDPEYESKQLSGLRVEGISIHERGEIRVTLRIVRRFGNSQFQQDIQLNAYDAYLTVKNWVDWQEEHTLVKVAFPVSWRSPFATYEIPMGAIERSTLGETAAAKAKFEVSAQFWADMSSEGIGLSVLNDCKYGYDAKPDQLRLTLLRSPNFPSPQSDRGQHEFIYRLVPHQGNWREAGIVQQGYGLNHPCLLTSALSQENFSFLRTSAANVILSAMKQSEDRSGWILRFYESYGQAVSTDIFLIPNLQITSIQECDLMENSICEVEKSGGGTHPEGNRFTANFQPYEIKTFKLLIARLI</sequence>
<dbReference type="SUPFAM" id="SSF88688">
    <property type="entry name" value="Families 57/38 glycoside transferase middle domain"/>
    <property type="match status" value="1"/>
</dbReference>
<dbReference type="EMBL" id="JAZBJZ010000014">
    <property type="protein sequence ID" value="MEE3716181.1"/>
    <property type="molecule type" value="Genomic_DNA"/>
</dbReference>
<reference evidence="6" key="1">
    <citation type="submission" date="2024-01" db="EMBL/GenBank/DDBJ databases">
        <title>Bank of Algae and Cyanobacteria of the Azores (BACA) strain genomes.</title>
        <authorList>
            <person name="Luz R."/>
            <person name="Cordeiro R."/>
            <person name="Fonseca A."/>
            <person name="Goncalves V."/>
        </authorList>
    </citation>
    <scope>NUCLEOTIDE SEQUENCE</scope>
    <source>
        <strain evidence="6">BACA0141</strain>
    </source>
</reference>
<dbReference type="Pfam" id="PF07748">
    <property type="entry name" value="Glyco_hydro_38C"/>
    <property type="match status" value="1"/>
</dbReference>
<feature type="domain" description="Glycoside hydrolase family 38 central" evidence="5">
    <location>
        <begin position="494"/>
        <end position="572"/>
    </location>
</feature>
<keyword evidence="2" id="KW-0479">Metal-binding</keyword>
<dbReference type="GO" id="GO:0030246">
    <property type="term" value="F:carbohydrate binding"/>
    <property type="evidence" value="ECO:0007669"/>
    <property type="project" value="InterPro"/>
</dbReference>
<proteinExistence type="inferred from homology"/>
<gene>
    <name evidence="6" type="ORF">V2H45_05410</name>
</gene>
<accession>A0AAW9Q0P6</accession>
<dbReference type="CDD" id="cd10789">
    <property type="entry name" value="GH38N_AMII_ER_cytosolic"/>
    <property type="match status" value="1"/>
</dbReference>
<dbReference type="GO" id="GO:0009313">
    <property type="term" value="P:oligosaccharide catabolic process"/>
    <property type="evidence" value="ECO:0007669"/>
    <property type="project" value="TreeGrafter"/>
</dbReference>
<dbReference type="Pfam" id="PF01074">
    <property type="entry name" value="Glyco_hydro_38N"/>
    <property type="match status" value="1"/>
</dbReference>
<dbReference type="InterPro" id="IPR011682">
    <property type="entry name" value="Glyco_hydro_38_C"/>
</dbReference>
<keyword evidence="7" id="KW-1185">Reference proteome</keyword>
<protein>
    <submittedName>
        <fullName evidence="6">Glycoside hydrolase family 38 C-terminal domain-containing protein</fullName>
    </submittedName>
</protein>
<evidence type="ECO:0000256" key="3">
    <source>
        <dbReference type="ARBA" id="ARBA00022801"/>
    </source>
</evidence>
<dbReference type="InterPro" id="IPR027291">
    <property type="entry name" value="Glyco_hydro_38_N_sf"/>
</dbReference>
<dbReference type="InterPro" id="IPR037094">
    <property type="entry name" value="Glyco_hydro_38_cen_sf"/>
</dbReference>
<dbReference type="Gene3D" id="2.70.98.30">
    <property type="entry name" value="Golgi alpha-mannosidase II, domain 4"/>
    <property type="match status" value="1"/>
</dbReference>
<dbReference type="RefSeq" id="WP_330482608.1">
    <property type="nucleotide sequence ID" value="NZ_JAZBJZ010000014.1"/>
</dbReference>